<accession>A0ABP8JRT3</accession>
<reference evidence="3" key="1">
    <citation type="journal article" date="2019" name="Int. J. Syst. Evol. Microbiol.">
        <title>The Global Catalogue of Microorganisms (GCM) 10K type strain sequencing project: providing services to taxonomists for standard genome sequencing and annotation.</title>
        <authorList>
            <consortium name="The Broad Institute Genomics Platform"/>
            <consortium name="The Broad Institute Genome Sequencing Center for Infectious Disease"/>
            <person name="Wu L."/>
            <person name="Ma J."/>
        </authorList>
    </citation>
    <scope>NUCLEOTIDE SEQUENCE [LARGE SCALE GENOMIC DNA]</scope>
    <source>
        <strain evidence="3">JCM 17738</strain>
    </source>
</reference>
<feature type="domain" description="Ferric siderophore reductase C-terminal" evidence="1">
    <location>
        <begin position="168"/>
        <end position="188"/>
    </location>
</feature>
<organism evidence="2 3">
    <name type="scientific">Ornithinibacter aureus</name>
    <dbReference type="NCBI Taxonomy" id="622664"/>
    <lineage>
        <taxon>Bacteria</taxon>
        <taxon>Bacillati</taxon>
        <taxon>Actinomycetota</taxon>
        <taxon>Actinomycetes</taxon>
        <taxon>Micrococcales</taxon>
        <taxon>Intrasporangiaceae</taxon>
        <taxon>Ornithinibacter</taxon>
    </lineage>
</organism>
<evidence type="ECO:0000313" key="2">
    <source>
        <dbReference type="EMBL" id="GAA4394843.1"/>
    </source>
</evidence>
<dbReference type="RefSeq" id="WP_159902115.1">
    <property type="nucleotide sequence ID" value="NZ_BAABFX010000025.1"/>
</dbReference>
<evidence type="ECO:0000259" key="1">
    <source>
        <dbReference type="Pfam" id="PF11575"/>
    </source>
</evidence>
<protein>
    <recommendedName>
        <fullName evidence="1">Ferric siderophore reductase C-terminal domain-containing protein</fullName>
    </recommendedName>
</protein>
<name>A0ABP8JRT3_9MICO</name>
<gene>
    <name evidence="2" type="ORF">GCM10023153_16330</name>
</gene>
<dbReference type="InterPro" id="IPR024726">
    <property type="entry name" value="FhuF_C"/>
</dbReference>
<keyword evidence="3" id="KW-1185">Reference proteome</keyword>
<sequence length="200" mass="21578">MSRRHAWLTFTAGGPPLAHTLMTDAVAWQRALRSLQSRWYATDAPPQVAAAFVLQWLLQVPAHTGAHAAASGPWRADLTHLSFALDPATVPREVRLTGLVADEGSLEERLTRAERDYRAVAQPLATAYESLVRLGPHTRSMMVDDMWNAARREASSAAGLLRPGATPRASCCLLYALPGCVECAGCPRLRPSATSGTLVP</sequence>
<comment type="caution">
    <text evidence="2">The sequence shown here is derived from an EMBL/GenBank/DDBJ whole genome shotgun (WGS) entry which is preliminary data.</text>
</comment>
<dbReference type="EMBL" id="BAABFX010000025">
    <property type="protein sequence ID" value="GAA4394843.1"/>
    <property type="molecule type" value="Genomic_DNA"/>
</dbReference>
<dbReference type="Proteomes" id="UP001500390">
    <property type="component" value="Unassembled WGS sequence"/>
</dbReference>
<dbReference type="Pfam" id="PF11575">
    <property type="entry name" value="FhuF_C"/>
    <property type="match status" value="1"/>
</dbReference>
<proteinExistence type="predicted"/>
<evidence type="ECO:0000313" key="3">
    <source>
        <dbReference type="Proteomes" id="UP001500390"/>
    </source>
</evidence>